<dbReference type="AlphaFoldDB" id="A0A7S8C523"/>
<keyword evidence="1" id="KW-0175">Coiled coil</keyword>
<accession>A0A7S8C523</accession>
<dbReference type="Proteomes" id="UP000593594">
    <property type="component" value="Chromosome"/>
</dbReference>
<evidence type="ECO:0000256" key="2">
    <source>
        <dbReference type="SAM" id="SignalP"/>
    </source>
</evidence>
<keyword evidence="2" id="KW-0732">Signal</keyword>
<feature type="signal peptide" evidence="2">
    <location>
        <begin position="1"/>
        <end position="25"/>
    </location>
</feature>
<feature type="chain" id="PRO_5032882964" evidence="2">
    <location>
        <begin position="26"/>
        <end position="144"/>
    </location>
</feature>
<gene>
    <name evidence="3" type="ORF">HW532_13040</name>
</gene>
<reference evidence="3 4" key="1">
    <citation type="submission" date="2020-06" db="EMBL/GenBank/DDBJ databases">
        <title>Genome sequence of 2 isolates from Red Sea Mangroves.</title>
        <authorList>
            <person name="Sefrji F."/>
            <person name="Michoud G."/>
            <person name="Merlino G."/>
            <person name="Daffonchio D."/>
        </authorList>
    </citation>
    <scope>NUCLEOTIDE SEQUENCE [LARGE SCALE GENOMIC DNA]</scope>
    <source>
        <strain evidence="3 4">R1DC25</strain>
    </source>
</reference>
<protein>
    <submittedName>
        <fullName evidence="3">Uncharacterized protein</fullName>
    </submittedName>
</protein>
<organism evidence="3 4">
    <name type="scientific">Kaustia mangrovi</name>
    <dbReference type="NCBI Taxonomy" id="2593653"/>
    <lineage>
        <taxon>Bacteria</taxon>
        <taxon>Pseudomonadati</taxon>
        <taxon>Pseudomonadota</taxon>
        <taxon>Alphaproteobacteria</taxon>
        <taxon>Hyphomicrobiales</taxon>
        <taxon>Parvibaculaceae</taxon>
        <taxon>Kaustia</taxon>
    </lineage>
</organism>
<evidence type="ECO:0000256" key="1">
    <source>
        <dbReference type="SAM" id="Coils"/>
    </source>
</evidence>
<evidence type="ECO:0000313" key="4">
    <source>
        <dbReference type="Proteomes" id="UP000593594"/>
    </source>
</evidence>
<dbReference type="RefSeq" id="WP_213160903.1">
    <property type="nucleotide sequence ID" value="NZ_CP058214.1"/>
</dbReference>
<feature type="coiled-coil region" evidence="1">
    <location>
        <begin position="79"/>
        <end position="106"/>
    </location>
</feature>
<dbReference type="KEGG" id="kmn:HW532_13040"/>
<sequence length="144" mass="16302">MRVRHTMIALAAVVLAALGAGPAGAQEQQQNERFTIREVEDGFLRVDRQTGEVLHCGRESGQWTCETLSGESSPSMDELARLKQENAALRDRVAALESRLKEQEEAKDLPSDEELDRIFGFFQDMVRRFFDFARSFQNQPGEQV</sequence>
<proteinExistence type="predicted"/>
<name>A0A7S8C523_9HYPH</name>
<keyword evidence="4" id="KW-1185">Reference proteome</keyword>
<dbReference type="EMBL" id="CP058214">
    <property type="protein sequence ID" value="QPC43539.1"/>
    <property type="molecule type" value="Genomic_DNA"/>
</dbReference>
<evidence type="ECO:0000313" key="3">
    <source>
        <dbReference type="EMBL" id="QPC43539.1"/>
    </source>
</evidence>